<dbReference type="Pfam" id="PF01327">
    <property type="entry name" value="Pep_deformylase"/>
    <property type="match status" value="1"/>
</dbReference>
<dbReference type="PIRSF" id="PIRSF004749">
    <property type="entry name" value="Pep_def"/>
    <property type="match status" value="1"/>
</dbReference>
<evidence type="ECO:0000256" key="2">
    <source>
        <dbReference type="HAMAP-Rule" id="MF_00163"/>
    </source>
</evidence>
<dbReference type="KEGG" id="shi:Shel_09890"/>
<keyword evidence="4" id="KW-1185">Reference proteome</keyword>
<dbReference type="PRINTS" id="PR01576">
    <property type="entry name" value="PDEFORMYLASE"/>
</dbReference>
<comment type="similarity">
    <text evidence="1 2">Belongs to the polypeptide deformylase family.</text>
</comment>
<comment type="catalytic activity">
    <reaction evidence="2">
        <text>N-terminal N-formyl-L-methionyl-[peptide] + H2O = N-terminal L-methionyl-[peptide] + formate</text>
        <dbReference type="Rhea" id="RHEA:24420"/>
        <dbReference type="Rhea" id="RHEA-COMP:10639"/>
        <dbReference type="Rhea" id="RHEA-COMP:10640"/>
        <dbReference type="ChEBI" id="CHEBI:15377"/>
        <dbReference type="ChEBI" id="CHEBI:15740"/>
        <dbReference type="ChEBI" id="CHEBI:49298"/>
        <dbReference type="ChEBI" id="CHEBI:64731"/>
        <dbReference type="EC" id="3.5.1.88"/>
    </reaction>
</comment>
<protein>
    <recommendedName>
        <fullName evidence="2">Peptide deformylase</fullName>
        <shortName evidence="2">PDF</shortName>
        <ecNumber evidence="2">3.5.1.88</ecNumber>
    </recommendedName>
    <alternativeName>
        <fullName evidence="2">Polypeptide deformylase</fullName>
    </alternativeName>
</protein>
<keyword evidence="2 3" id="KW-0378">Hydrolase</keyword>
<dbReference type="HOGENOM" id="CLU_061901_2_0_11"/>
<gene>
    <name evidence="2" type="primary">def</name>
    <name evidence="3" type="ordered locus">Shel_09890</name>
</gene>
<name>C7N541_SLAHD</name>
<evidence type="ECO:0000256" key="1">
    <source>
        <dbReference type="ARBA" id="ARBA00010759"/>
    </source>
</evidence>
<evidence type="ECO:0000313" key="3">
    <source>
        <dbReference type="EMBL" id="ACV22026.1"/>
    </source>
</evidence>
<organism evidence="3 4">
    <name type="scientific">Slackia heliotrinireducens (strain ATCC 29202 / DSM 20476 / NCTC 11029 / RHS 1)</name>
    <name type="common">Peptococcus heliotrinreducens</name>
    <dbReference type="NCBI Taxonomy" id="471855"/>
    <lineage>
        <taxon>Bacteria</taxon>
        <taxon>Bacillati</taxon>
        <taxon>Actinomycetota</taxon>
        <taxon>Coriobacteriia</taxon>
        <taxon>Eggerthellales</taxon>
        <taxon>Eggerthellaceae</taxon>
        <taxon>Slackia</taxon>
    </lineage>
</organism>
<dbReference type="InterPro" id="IPR036821">
    <property type="entry name" value="Peptide_deformylase_sf"/>
</dbReference>
<feature type="binding site" evidence="2">
    <location>
        <position position="142"/>
    </location>
    <ligand>
        <name>Fe cation</name>
        <dbReference type="ChEBI" id="CHEBI:24875"/>
    </ligand>
</feature>
<sequence>MKLNTLPVVTYPDPTLREVCVPCDPSDKSLKKLARQMANTMYANNGCGLAAPQVGVNKRIIVIDCDQDSGTRNPITLLNPEIIETRGPEELDGEGCLSCPGITVEIRRPTYAIVKYTDLNGEDWIIEGDGLLGRCLQHEIDHLNGITLFESCDMNARIKALKDYKAAQQAGAKPGDTSVE</sequence>
<dbReference type="STRING" id="471855.Shel_09890"/>
<dbReference type="NCBIfam" id="NF001159">
    <property type="entry name" value="PRK00150.1-3"/>
    <property type="match status" value="1"/>
</dbReference>
<evidence type="ECO:0000313" key="4">
    <source>
        <dbReference type="Proteomes" id="UP000002026"/>
    </source>
</evidence>
<feature type="binding site" evidence="2">
    <location>
        <position position="138"/>
    </location>
    <ligand>
        <name>Fe cation</name>
        <dbReference type="ChEBI" id="CHEBI:24875"/>
    </ligand>
</feature>
<dbReference type="Gene3D" id="3.90.45.10">
    <property type="entry name" value="Peptide deformylase"/>
    <property type="match status" value="1"/>
</dbReference>
<dbReference type="SUPFAM" id="SSF56420">
    <property type="entry name" value="Peptide deformylase"/>
    <property type="match status" value="1"/>
</dbReference>
<accession>C7N541</accession>
<dbReference type="PANTHER" id="PTHR10458:SF22">
    <property type="entry name" value="PEPTIDE DEFORMYLASE"/>
    <property type="match status" value="1"/>
</dbReference>
<dbReference type="RefSeq" id="WP_012798130.1">
    <property type="nucleotide sequence ID" value="NC_013165.1"/>
</dbReference>
<dbReference type="NCBIfam" id="TIGR00079">
    <property type="entry name" value="pept_deformyl"/>
    <property type="match status" value="1"/>
</dbReference>
<feature type="binding site" evidence="2">
    <location>
        <position position="96"/>
    </location>
    <ligand>
        <name>Fe cation</name>
        <dbReference type="ChEBI" id="CHEBI:24875"/>
    </ligand>
</feature>
<dbReference type="EC" id="3.5.1.88" evidence="2"/>
<dbReference type="Proteomes" id="UP000002026">
    <property type="component" value="Chromosome"/>
</dbReference>
<feature type="active site" evidence="2">
    <location>
        <position position="139"/>
    </location>
</feature>
<dbReference type="PANTHER" id="PTHR10458">
    <property type="entry name" value="PEPTIDE DEFORMYLASE"/>
    <property type="match status" value="1"/>
</dbReference>
<dbReference type="AlphaFoldDB" id="C7N541"/>
<dbReference type="EMBL" id="CP001684">
    <property type="protein sequence ID" value="ACV22026.1"/>
    <property type="molecule type" value="Genomic_DNA"/>
</dbReference>
<reference evidence="3 4" key="1">
    <citation type="journal article" date="2009" name="Stand. Genomic Sci.">
        <title>Complete genome sequence of Slackia heliotrinireducens type strain (RHS 1).</title>
        <authorList>
            <person name="Pukall R."/>
            <person name="Lapidus A."/>
            <person name="Nolan M."/>
            <person name="Copeland A."/>
            <person name="Glavina Del Rio T."/>
            <person name="Lucas S."/>
            <person name="Chen F."/>
            <person name="Tice H."/>
            <person name="Cheng J.F."/>
            <person name="Chertkov O."/>
            <person name="Bruce D."/>
            <person name="Goodwin L."/>
            <person name="Kuske C."/>
            <person name="Brettin T."/>
            <person name="Detter J.C."/>
            <person name="Han C."/>
            <person name="Pitluck S."/>
            <person name="Pati A."/>
            <person name="Mavrommatis K."/>
            <person name="Ivanova N."/>
            <person name="Ovchinnikova G."/>
            <person name="Chen A."/>
            <person name="Palaniappan K."/>
            <person name="Schneider S."/>
            <person name="Rohde M."/>
            <person name="Chain P."/>
            <person name="D'haeseleer P."/>
            <person name="Goker M."/>
            <person name="Bristow J."/>
            <person name="Eisen J.A."/>
            <person name="Markowitz V."/>
            <person name="Kyrpides N.C."/>
            <person name="Klenk H.P."/>
            <person name="Hugenholtz P."/>
        </authorList>
    </citation>
    <scope>NUCLEOTIDE SEQUENCE [LARGE SCALE GENOMIC DNA]</scope>
    <source>
        <strain evidence="4">ATCC 29202 / DSM 20476 / NCTC 11029 / RHS 1</strain>
    </source>
</reference>
<keyword evidence="2" id="KW-0479">Metal-binding</keyword>
<dbReference type="eggNOG" id="COG0242">
    <property type="taxonomic scope" value="Bacteria"/>
</dbReference>
<keyword evidence="2" id="KW-0408">Iron</keyword>
<dbReference type="InterPro" id="IPR023635">
    <property type="entry name" value="Peptide_deformylase"/>
</dbReference>
<keyword evidence="2" id="KW-0648">Protein biosynthesis</keyword>
<dbReference type="GO" id="GO:0046872">
    <property type="term" value="F:metal ion binding"/>
    <property type="evidence" value="ECO:0007669"/>
    <property type="project" value="UniProtKB-KW"/>
</dbReference>
<dbReference type="GO" id="GO:0006412">
    <property type="term" value="P:translation"/>
    <property type="evidence" value="ECO:0007669"/>
    <property type="project" value="UniProtKB-UniRule"/>
</dbReference>
<comment type="cofactor">
    <cofactor evidence="2">
        <name>Fe(2+)</name>
        <dbReference type="ChEBI" id="CHEBI:29033"/>
    </cofactor>
    <text evidence="2">Binds 1 Fe(2+) ion.</text>
</comment>
<proteinExistence type="inferred from homology"/>
<dbReference type="CDD" id="cd00487">
    <property type="entry name" value="Pep_deformylase"/>
    <property type="match status" value="1"/>
</dbReference>
<dbReference type="GO" id="GO:0042586">
    <property type="term" value="F:peptide deformylase activity"/>
    <property type="evidence" value="ECO:0007669"/>
    <property type="project" value="UniProtKB-UniRule"/>
</dbReference>
<dbReference type="HAMAP" id="MF_00163">
    <property type="entry name" value="Pep_deformylase"/>
    <property type="match status" value="1"/>
</dbReference>
<comment type="function">
    <text evidence="2">Removes the formyl group from the N-terminal Met of newly synthesized proteins. Requires at least a dipeptide for an efficient rate of reaction. N-terminal L-methionine is a prerequisite for activity but the enzyme has broad specificity at other positions.</text>
</comment>